<feature type="chain" id="PRO_5019504710" evidence="3">
    <location>
        <begin position="21"/>
        <end position="1515"/>
    </location>
</feature>
<evidence type="ECO:0000256" key="1">
    <source>
        <dbReference type="SAM" id="MobiDB-lite"/>
    </source>
</evidence>
<keyword evidence="2" id="KW-1133">Transmembrane helix</keyword>
<protein>
    <submittedName>
        <fullName evidence="4">Putative membrane protein (ICEB-1 encoded)</fullName>
    </submittedName>
</protein>
<dbReference type="GeneID" id="31507832"/>
<feature type="transmembrane region" description="Helical" evidence="2">
    <location>
        <begin position="1483"/>
        <end position="1507"/>
    </location>
</feature>
<keyword evidence="3" id="KW-0732">Signal</keyword>
<feature type="region of interest" description="Disordered" evidence="1">
    <location>
        <begin position="995"/>
        <end position="1115"/>
    </location>
</feature>
<keyword evidence="2" id="KW-0472">Membrane</keyword>
<evidence type="ECO:0000256" key="3">
    <source>
        <dbReference type="SAM" id="SignalP"/>
    </source>
</evidence>
<feature type="signal peptide" evidence="3">
    <location>
        <begin position="1"/>
        <end position="20"/>
    </location>
</feature>
<name>A0A454AP57_MYCBG</name>
<feature type="compositionally biased region" description="Polar residues" evidence="1">
    <location>
        <begin position="996"/>
        <end position="1011"/>
    </location>
</feature>
<gene>
    <name evidence="4" type="ordered locus">MBOVPG45_0481</name>
</gene>
<evidence type="ECO:0000313" key="4">
    <source>
        <dbReference type="EMBL" id="ADR24857.1"/>
    </source>
</evidence>
<proteinExistence type="predicted"/>
<accession>A0A454AP57</accession>
<dbReference type="RefSeq" id="WP_013456091.1">
    <property type="nucleotide sequence ID" value="NC_014760.1"/>
</dbReference>
<feature type="compositionally biased region" description="Low complexity" evidence="1">
    <location>
        <begin position="878"/>
        <end position="893"/>
    </location>
</feature>
<dbReference type="KEGG" id="mbv:MBOVPG45_0481"/>
<feature type="compositionally biased region" description="Basic and acidic residues" evidence="1">
    <location>
        <begin position="537"/>
        <end position="547"/>
    </location>
</feature>
<feature type="region of interest" description="Disordered" evidence="1">
    <location>
        <begin position="1318"/>
        <end position="1357"/>
    </location>
</feature>
<feature type="compositionally biased region" description="Basic and acidic residues" evidence="1">
    <location>
        <begin position="1012"/>
        <end position="1025"/>
    </location>
</feature>
<feature type="compositionally biased region" description="Low complexity" evidence="1">
    <location>
        <begin position="1318"/>
        <end position="1351"/>
    </location>
</feature>
<feature type="region of interest" description="Disordered" evidence="1">
    <location>
        <begin position="877"/>
        <end position="897"/>
    </location>
</feature>
<dbReference type="OrthoDB" id="400200at2"/>
<sequence length="1515" mass="172945">MNKKKLKIILSTTFSLPLVALNTSAFFHTNSSNTNTRYFDFPTSKYPITVEYENKGSQFWNYFKVPDEVPNNTAGTEFFMRTWEPKTVNDYTGFFDKVKGKWRSLYYNENPCESMFGCPEITSKEVRGFEKTTEYSNLSSLVNSLYWKRLQNEDDTKNKEAFINTFKYYVTKHTQNPFSNYENIEKYITKITLEQKAENLFGHNKENEAEITYDTNKPKWDHVTGYKITVDLRIPKEVAHPFSKYKTDFNNIKSRLEAYNFNFESDTGGQLGTDEYKENGDKTNIQKLDEKLQEFNRQNTNNSKLRAEFEVTSPSTIDIYLKNENGSFKELVAHNVKVNITPSATYNGRIATKDLEQRLIIKLGKWVDFQNGTTKLVDDKLVKYPSDKPEIKTGPDRYGGKWIAHTPLKVNFTATSDETEVITINGKKIDVINYRFEEDLTDNRKDANDNERVFNADIKDQNDKTVKNDSNSHAKNEYKIEITKYRDKAHKQVEYKYTKIIVIDSRSSQMDYKWFAWDPEKNKHQKELIEEFLTDEKGEAKKDKDGKPIPNPKYDPLIDKKTGTKKQLVWFDFKNGNTKPDSGLFAHDDINKYPEKDGWYYTNSDFAEDISGSDKNYYKITKAPYKTKTLFAPHSNENDLDPGVIAEAVVLDGKGALKQLIGKNENATLFKLTSRGLYKIPKNAKKRFLELANETGSDNYFSEEGIWLFTSNAKDSISNYKFVLINKDSSPYSQFLDNLPNFDSLKPLWETKQGKRFFEYLEATKKLKYEQIKLLNYEDVMEYYKQYINDLWNGFEVNSPIAITPKFKKIPKQKNISDIATVDKFKQYLDEFENSDKVELSKVEVGGDNYLKVFFKFKTTNTRYRLSQDEYAVPVEIDNSANGNSNSGDSNDPSNKKETKENIYLNLNSQLFLNLAAKNSYSSFKKYLPSIPKKDVFLSLDEKHLKLLNINYELNERLKLLIVNVSFIDSNNNEKYNLLPKNSFTILLDFAKSISDDGSNNRKPSNSSNGSDWEKVSPKDDDSNNRDGNSNNGSNSGVDNNSSGSNRNNGSANGNSTNGNRNGNNGSSSGDGNSNNGSNSGIDPNKNPYADPFSEKWPNDNSSGNNGINDDESDISEDKRSIFNGIVFKRINLKGTSTFEEAKEWIKKLIQKQTPNLKLGSDYEIKNLDQIARERIYPQTNVSDFKNVNISIANLQALGKKFGYARVEVVNVVAQALDEDIDLSKIKLNDINLNESKLSSLKTKVIDEINKQFKDKNLELGKDLLIKNYEATIRALALGKGISANAEIIGNNIRIKNSAFVKITNSATKVINDELSSNNGFIDPNNNSNNGNRNAPNGESSNDNSSSNNANDKNENESTSTIYDLSFLKLEKLEFTEHIMSELRNKIVNAIIMQLKEKYFLEYKKHYDIDLNELNAVVKKLATKSNESIESVLTIRSIPKVSRRSALATISNLNKLLDPIEDLDKPLNINNNSNSRKLTQKQILLIFIPLGLLGATGIGTLIGFIYIRKVKNKIK</sequence>
<dbReference type="EMBL" id="CP002188">
    <property type="protein sequence ID" value="ADR24857.1"/>
    <property type="molecule type" value="Genomic_DNA"/>
</dbReference>
<feature type="compositionally biased region" description="Low complexity" evidence="1">
    <location>
        <begin position="1026"/>
        <end position="1081"/>
    </location>
</feature>
<dbReference type="Proteomes" id="UP000008713">
    <property type="component" value="Chromosome"/>
</dbReference>
<feature type="compositionally biased region" description="Low complexity" evidence="1">
    <location>
        <begin position="1099"/>
        <end position="1108"/>
    </location>
</feature>
<evidence type="ECO:0000256" key="2">
    <source>
        <dbReference type="SAM" id="Phobius"/>
    </source>
</evidence>
<evidence type="ECO:0000313" key="5">
    <source>
        <dbReference type="Proteomes" id="UP000008713"/>
    </source>
</evidence>
<reference evidence="4 5" key="1">
    <citation type="journal article" date="2011" name="Infect. Immun.">
        <title>Complete genome sequence of Mycoplasma bovis type strain PG45 (ATCC 25523).</title>
        <authorList>
            <person name="Wise K.S."/>
            <person name="Calcutt M.J."/>
            <person name="Foecking M.F."/>
            <person name="Roske K."/>
            <person name="Madupu R."/>
            <person name="Methe B.A."/>
        </authorList>
    </citation>
    <scope>NUCLEOTIDE SEQUENCE [LARGE SCALE GENOMIC DNA]</scope>
    <source>
        <strain evidence="5">ATCC 25523 / DSM 22781 / NCTC 10131 / PG45</strain>
    </source>
</reference>
<dbReference type="NCBIfam" id="NF045892">
    <property type="entry name" value="ICE_Mbov_0399"/>
    <property type="match status" value="1"/>
</dbReference>
<feature type="region of interest" description="Disordered" evidence="1">
    <location>
        <begin position="537"/>
        <end position="558"/>
    </location>
</feature>
<keyword evidence="2" id="KW-0812">Transmembrane</keyword>
<organism evidence="4 5">
    <name type="scientific">Mycoplasmopsis bovis (strain ATCC 25523 / DSM 22781 / NCTC 10131 / PG45)</name>
    <name type="common">Mycoplasma bovis</name>
    <dbReference type="NCBI Taxonomy" id="289397"/>
    <lineage>
        <taxon>Bacteria</taxon>
        <taxon>Bacillati</taxon>
        <taxon>Mycoplasmatota</taxon>
        <taxon>Mycoplasmoidales</taxon>
        <taxon>Metamycoplasmataceae</taxon>
        <taxon>Mycoplasmopsis</taxon>
    </lineage>
</organism>